<reference evidence="2 3" key="2">
    <citation type="journal article" date="2011" name="PLoS Genet.">
        <title>Caenorhabditis briggsae recombinant inbred line genotypes reveal inter-strain incompatibility and the evolution of recombination.</title>
        <authorList>
            <person name="Ross J.A."/>
            <person name="Koboldt D.C."/>
            <person name="Staisch J.E."/>
            <person name="Chamberlin H.M."/>
            <person name="Gupta B.P."/>
            <person name="Miller R.D."/>
            <person name="Baird S.E."/>
            <person name="Haag E.S."/>
        </authorList>
    </citation>
    <scope>NUCLEOTIDE SEQUENCE [LARGE SCALE GENOMIC DNA]</scope>
    <source>
        <strain evidence="2 3">AF16</strain>
    </source>
</reference>
<dbReference type="PANTHER" id="PTHR22921">
    <property type="entry name" value="PROTEIN CBG20088-RELATED"/>
    <property type="match status" value="1"/>
</dbReference>
<dbReference type="AlphaFoldDB" id="A8XYJ1"/>
<keyword evidence="3" id="KW-1185">Reference proteome</keyword>
<feature type="compositionally biased region" description="Basic and acidic residues" evidence="1">
    <location>
        <begin position="337"/>
        <end position="349"/>
    </location>
</feature>
<name>A8XYJ1_CAEBR</name>
<dbReference type="EMBL" id="HE600928">
    <property type="protein sequence ID" value="CAP37708.2"/>
    <property type="molecule type" value="Genomic_DNA"/>
</dbReference>
<dbReference type="KEGG" id="cbr:CBG_20754"/>
<dbReference type="HOGENOM" id="CLU_426566_0_0_1"/>
<organism evidence="2 3">
    <name type="scientific">Caenorhabditis briggsae</name>
    <dbReference type="NCBI Taxonomy" id="6238"/>
    <lineage>
        <taxon>Eukaryota</taxon>
        <taxon>Metazoa</taxon>
        <taxon>Ecdysozoa</taxon>
        <taxon>Nematoda</taxon>
        <taxon>Chromadorea</taxon>
        <taxon>Rhabditida</taxon>
        <taxon>Rhabditina</taxon>
        <taxon>Rhabditomorpha</taxon>
        <taxon>Rhabditoidea</taxon>
        <taxon>Rhabditidae</taxon>
        <taxon>Peloderinae</taxon>
        <taxon>Caenorhabditis</taxon>
    </lineage>
</organism>
<evidence type="ECO:0000313" key="2">
    <source>
        <dbReference type="EMBL" id="CAP37708.2"/>
    </source>
</evidence>
<dbReference type="GeneID" id="8573574"/>
<dbReference type="Proteomes" id="UP000008549">
    <property type="component" value="Unassembled WGS sequence"/>
</dbReference>
<evidence type="ECO:0000313" key="4">
    <source>
        <dbReference type="WormBase" id="CBG20754"/>
    </source>
</evidence>
<dbReference type="Pfam" id="PF06869">
    <property type="entry name" value="DUF1258"/>
    <property type="match status" value="1"/>
</dbReference>
<evidence type="ECO:0000256" key="1">
    <source>
        <dbReference type="SAM" id="MobiDB-lite"/>
    </source>
</evidence>
<dbReference type="InterPro" id="IPR009667">
    <property type="entry name" value="DUF1258"/>
</dbReference>
<accession>A8XYJ1</accession>
<dbReference type="RefSeq" id="XP_045097128.1">
    <property type="nucleotide sequence ID" value="XM_045242700.1"/>
</dbReference>
<reference evidence="2 3" key="1">
    <citation type="journal article" date="2003" name="PLoS Biol.">
        <title>The genome sequence of Caenorhabditis briggsae: a platform for comparative genomics.</title>
        <authorList>
            <person name="Stein L.D."/>
            <person name="Bao Z."/>
            <person name="Blasiar D."/>
            <person name="Blumenthal T."/>
            <person name="Brent M.R."/>
            <person name="Chen N."/>
            <person name="Chinwalla A."/>
            <person name="Clarke L."/>
            <person name="Clee C."/>
            <person name="Coghlan A."/>
            <person name="Coulson A."/>
            <person name="D'Eustachio P."/>
            <person name="Fitch D.H."/>
            <person name="Fulton L.A."/>
            <person name="Fulton R.E."/>
            <person name="Griffiths-Jones S."/>
            <person name="Harris T.W."/>
            <person name="Hillier L.W."/>
            <person name="Kamath R."/>
            <person name="Kuwabara P.E."/>
            <person name="Mardis E.R."/>
            <person name="Marra M.A."/>
            <person name="Miner T.L."/>
            <person name="Minx P."/>
            <person name="Mullikin J.C."/>
            <person name="Plumb R.W."/>
            <person name="Rogers J."/>
            <person name="Schein J.E."/>
            <person name="Sohrmann M."/>
            <person name="Spieth J."/>
            <person name="Stajich J.E."/>
            <person name="Wei C."/>
            <person name="Willey D."/>
            <person name="Wilson R.K."/>
            <person name="Durbin R."/>
            <person name="Waterston R.H."/>
        </authorList>
    </citation>
    <scope>NUCLEOTIDE SEQUENCE [LARGE SCALE GENOMIC DNA]</scope>
    <source>
        <strain evidence="2 3">AF16</strain>
    </source>
</reference>
<evidence type="ECO:0000313" key="3">
    <source>
        <dbReference type="Proteomes" id="UP000008549"/>
    </source>
</evidence>
<sequence length="642" mass="72391">MQASTNVLLEGIVECSVNPATTLWNSLYPLIKTDCYEVKGSVRNMHFKLFCATLSADRPAKRSFLGLRSHQSSKSCAYCVSDGTFFKLGGDFREKLGREQTFKDSLEGVNGFNDVASHFLQLFLPYETPVDVLHNFAEGIFDRIHKGAETYHILCCHIILELFPKRGFMSKSDLFYVNDQDELLEELAKVVVPSSYQNISKRRNATDKLNYFCLMLCSLAIVSDLLSPEARIVLIGLSLLVNRIYTGVEVSEISKKTVSSHRNAESLSESDDDFHEPLKKKIKNEPLSTARIPQAHLYHKTEKKNGIVFETEIGKDAAMDESFKHSQFEPSYIKNMKNEKTRRERERHNSSIKSDAIEFPGSPSYEASTNKKWNPISFGRMYMYDSIQGVPLCKANIEVATKKLIKHKKPFDSSEFLEIASEFHGNSPLLESLSIGLAVMTEAFNSGCSNSNKNAGSSSLKPFIIRNIGFNLTSAKRNESLISLPSGCQFYMSQVLSNYEASNFTSSEYKTHGKSIIRRVFSVVSKKDPFFPAYSASENSHAYCSLGSTFFTKVTNFLINGFNQEHSDEVEIYTIRMCRDAVGNLIDRVRRQFVVLHPETNAEQLAIELKSLLAKHGNVPNTIEFYPEHDEYDLASTSSGNY</sequence>
<dbReference type="InParanoid" id="A8XYJ1"/>
<proteinExistence type="predicted"/>
<dbReference type="WormBase" id="CBG20754">
    <property type="protein sequence ID" value="CBP39961"/>
    <property type="gene ID" value="WBGene00039679"/>
</dbReference>
<feature type="region of interest" description="Disordered" evidence="1">
    <location>
        <begin position="337"/>
        <end position="357"/>
    </location>
</feature>
<gene>
    <name evidence="2 4" type="ORF">CBG20754</name>
    <name evidence="2" type="ORF">CBG_20754</name>
</gene>
<dbReference type="CTD" id="8573574"/>
<protein>
    <submittedName>
        <fullName evidence="2">Protein CBG20754</fullName>
    </submittedName>
</protein>
<dbReference type="PANTHER" id="PTHR22921:SF27">
    <property type="entry name" value="C2H2-TYPE DOMAIN-CONTAINING PROTEIN-RELATED"/>
    <property type="match status" value="1"/>
</dbReference>